<keyword evidence="2" id="KW-0732">Signal</keyword>
<protein>
    <submittedName>
        <fullName evidence="3">Uncharacterized protein</fullName>
    </submittedName>
</protein>
<feature type="chain" id="PRO_5046852909" evidence="2">
    <location>
        <begin position="19"/>
        <end position="143"/>
    </location>
</feature>
<proteinExistence type="predicted"/>
<dbReference type="EMBL" id="JBBPHU010000019">
    <property type="protein sequence ID" value="KAK7509169.1"/>
    <property type="molecule type" value="Genomic_DNA"/>
</dbReference>
<evidence type="ECO:0000256" key="1">
    <source>
        <dbReference type="SAM" id="MobiDB-lite"/>
    </source>
</evidence>
<feature type="compositionally biased region" description="Polar residues" evidence="1">
    <location>
        <begin position="44"/>
        <end position="69"/>
    </location>
</feature>
<evidence type="ECO:0000256" key="2">
    <source>
        <dbReference type="SAM" id="SignalP"/>
    </source>
</evidence>
<gene>
    <name evidence="3" type="ORF">IWZ03DRAFT_92426</name>
</gene>
<reference evidence="3 4" key="1">
    <citation type="submission" date="2024-04" db="EMBL/GenBank/DDBJ databases">
        <title>Phyllosticta paracitricarpa is synonymous to the EU quarantine fungus P. citricarpa based on phylogenomic analyses.</title>
        <authorList>
            <consortium name="Lawrence Berkeley National Laboratory"/>
            <person name="Van Ingen-Buijs V.A."/>
            <person name="Van Westerhoven A.C."/>
            <person name="Haridas S."/>
            <person name="Skiadas P."/>
            <person name="Martin F."/>
            <person name="Groenewald J.Z."/>
            <person name="Crous P.W."/>
            <person name="Seidl M.F."/>
        </authorList>
    </citation>
    <scope>NUCLEOTIDE SEQUENCE [LARGE SCALE GENOMIC DNA]</scope>
    <source>
        <strain evidence="3 4">CBS 123371</strain>
    </source>
</reference>
<accession>A0ABR1K7Q7</accession>
<comment type="caution">
    <text evidence="3">The sequence shown here is derived from an EMBL/GenBank/DDBJ whole genome shotgun (WGS) entry which is preliminary data.</text>
</comment>
<feature type="signal peptide" evidence="2">
    <location>
        <begin position="1"/>
        <end position="18"/>
    </location>
</feature>
<keyword evidence="4" id="KW-1185">Reference proteome</keyword>
<dbReference type="Proteomes" id="UP001363622">
    <property type="component" value="Unassembled WGS sequence"/>
</dbReference>
<evidence type="ECO:0000313" key="4">
    <source>
        <dbReference type="Proteomes" id="UP001363622"/>
    </source>
</evidence>
<evidence type="ECO:0000313" key="3">
    <source>
        <dbReference type="EMBL" id="KAK7509169.1"/>
    </source>
</evidence>
<feature type="region of interest" description="Disordered" evidence="1">
    <location>
        <begin position="44"/>
        <end position="143"/>
    </location>
</feature>
<feature type="compositionally biased region" description="Basic and acidic residues" evidence="1">
    <location>
        <begin position="124"/>
        <end position="135"/>
    </location>
</feature>
<name>A0ABR1K7Q7_9PEZI</name>
<sequence length="143" mass="15785">MLLRLQLVQLLPVCPAHGFWGYGFWQLAICPLFFALSGGQADQRSVAKTTANNRHSLGNSERDPSQSCAQPKLTREVAESLPTPPTLSLYSQSHQATATKGGSKETTETSKAAMRGGMNIKLEFVARERKRRDTNEQALDFPH</sequence>
<organism evidence="3 4">
    <name type="scientific">Phyllosticta citriasiana</name>
    <dbReference type="NCBI Taxonomy" id="595635"/>
    <lineage>
        <taxon>Eukaryota</taxon>
        <taxon>Fungi</taxon>
        <taxon>Dikarya</taxon>
        <taxon>Ascomycota</taxon>
        <taxon>Pezizomycotina</taxon>
        <taxon>Dothideomycetes</taxon>
        <taxon>Dothideomycetes incertae sedis</taxon>
        <taxon>Botryosphaeriales</taxon>
        <taxon>Phyllostictaceae</taxon>
        <taxon>Phyllosticta</taxon>
    </lineage>
</organism>
<feature type="compositionally biased region" description="Polar residues" evidence="1">
    <location>
        <begin position="86"/>
        <end position="100"/>
    </location>
</feature>